<keyword evidence="5" id="KW-1185">Reference proteome</keyword>
<dbReference type="EMBL" id="JAODUP010000031">
    <property type="protein sequence ID" value="KAK2167214.1"/>
    <property type="molecule type" value="Genomic_DNA"/>
</dbReference>
<dbReference type="InterPro" id="IPR050216">
    <property type="entry name" value="LRR_domain-containing"/>
</dbReference>
<dbReference type="Gene3D" id="3.80.10.10">
    <property type="entry name" value="Ribonuclease Inhibitor"/>
    <property type="match status" value="1"/>
</dbReference>
<evidence type="ECO:0000313" key="5">
    <source>
        <dbReference type="Proteomes" id="UP001208570"/>
    </source>
</evidence>
<organism evidence="4 5">
    <name type="scientific">Paralvinella palmiformis</name>
    <dbReference type="NCBI Taxonomy" id="53620"/>
    <lineage>
        <taxon>Eukaryota</taxon>
        <taxon>Metazoa</taxon>
        <taxon>Spiralia</taxon>
        <taxon>Lophotrochozoa</taxon>
        <taxon>Annelida</taxon>
        <taxon>Polychaeta</taxon>
        <taxon>Sedentaria</taxon>
        <taxon>Canalipalpata</taxon>
        <taxon>Terebellida</taxon>
        <taxon>Terebelliformia</taxon>
        <taxon>Alvinellidae</taxon>
        <taxon>Paralvinella</taxon>
    </lineage>
</organism>
<proteinExistence type="predicted"/>
<dbReference type="GO" id="GO:0005737">
    <property type="term" value="C:cytoplasm"/>
    <property type="evidence" value="ECO:0007669"/>
    <property type="project" value="TreeGrafter"/>
</dbReference>
<dbReference type="PROSITE" id="PS51450">
    <property type="entry name" value="LRR"/>
    <property type="match status" value="4"/>
</dbReference>
<dbReference type="SUPFAM" id="SSF52058">
    <property type="entry name" value="L domain-like"/>
    <property type="match status" value="1"/>
</dbReference>
<accession>A0AAD9NHD3</accession>
<evidence type="ECO:0000256" key="2">
    <source>
        <dbReference type="ARBA" id="ARBA00022737"/>
    </source>
</evidence>
<keyword evidence="1" id="KW-0433">Leucine-rich repeat</keyword>
<dbReference type="PRINTS" id="PR00019">
    <property type="entry name" value="LEURICHRPT"/>
</dbReference>
<evidence type="ECO:0008006" key="6">
    <source>
        <dbReference type="Google" id="ProtNLM"/>
    </source>
</evidence>
<keyword evidence="2" id="KW-0677">Repeat</keyword>
<feature type="transmembrane region" description="Helical" evidence="3">
    <location>
        <begin position="218"/>
        <end position="240"/>
    </location>
</feature>
<dbReference type="AlphaFoldDB" id="A0AAD9NHD3"/>
<evidence type="ECO:0000256" key="1">
    <source>
        <dbReference type="ARBA" id="ARBA00022614"/>
    </source>
</evidence>
<dbReference type="InterPro" id="IPR032675">
    <property type="entry name" value="LRR_dom_sf"/>
</dbReference>
<protein>
    <recommendedName>
        <fullName evidence="6">Leucine-rich repeat-containing protein 57</fullName>
    </recommendedName>
</protein>
<keyword evidence="3" id="KW-0812">Transmembrane</keyword>
<dbReference type="Proteomes" id="UP001208570">
    <property type="component" value="Unassembled WGS sequence"/>
</dbReference>
<name>A0AAD9NHD3_9ANNE</name>
<keyword evidence="3" id="KW-1133">Transmembrane helix</keyword>
<dbReference type="PANTHER" id="PTHR48051:SF1">
    <property type="entry name" value="RAS SUPPRESSOR PROTEIN 1"/>
    <property type="match status" value="1"/>
</dbReference>
<reference evidence="4" key="1">
    <citation type="journal article" date="2023" name="Mol. Biol. Evol.">
        <title>Third-Generation Sequencing Reveals the Adaptive Role of the Epigenome in Three Deep-Sea Polychaetes.</title>
        <authorList>
            <person name="Perez M."/>
            <person name="Aroh O."/>
            <person name="Sun Y."/>
            <person name="Lan Y."/>
            <person name="Juniper S.K."/>
            <person name="Young C.R."/>
            <person name="Angers B."/>
            <person name="Qian P.Y."/>
        </authorList>
    </citation>
    <scope>NUCLEOTIDE SEQUENCE</scope>
    <source>
        <strain evidence="4">P08H-3</strain>
    </source>
</reference>
<dbReference type="InterPro" id="IPR003591">
    <property type="entry name" value="Leu-rich_rpt_typical-subtyp"/>
</dbReference>
<evidence type="ECO:0000313" key="4">
    <source>
        <dbReference type="EMBL" id="KAK2167214.1"/>
    </source>
</evidence>
<dbReference type="InterPro" id="IPR001611">
    <property type="entry name" value="Leu-rich_rpt"/>
</dbReference>
<dbReference type="Pfam" id="PF13855">
    <property type="entry name" value="LRR_8"/>
    <property type="match status" value="2"/>
</dbReference>
<gene>
    <name evidence="4" type="ORF">LSH36_31g06026</name>
</gene>
<evidence type="ECO:0000256" key="3">
    <source>
        <dbReference type="SAM" id="Phobius"/>
    </source>
</evidence>
<sequence>MGNAIKPHIEHAQKTGVCNLGKQGLSELDIMGNAIKPHIEHAQKTGVCNLGKQGLSEFPEILFPLAKNLRTLDLSQNKLPSLPAQIGNFSLLKSLNLSTNRLRSLPNEIAKLKKLEMLNLDHNHITQLPNMTGLTALREVSLSYNQITIFPAEFSGLKNLNMLDLSHNKITTVPDVVKMLHVLELNLNQNQVSSFSLIRLINALLPIQSTIKCACVCVYVFVSFSLSLCVCVYVCAVLWFSYQLRGMLSICSEHFQISTISESVAEAPRLKVLRLEENCLELSAFTLKIMSDSPMSLLAVEGNLFEMKNFHLIEGYDQYMERYTATKKKFN</sequence>
<comment type="caution">
    <text evidence="4">The sequence shown here is derived from an EMBL/GenBank/DDBJ whole genome shotgun (WGS) entry which is preliminary data.</text>
</comment>
<dbReference type="SMART" id="SM00369">
    <property type="entry name" value="LRR_TYP"/>
    <property type="match status" value="5"/>
</dbReference>
<dbReference type="PANTHER" id="PTHR48051">
    <property type="match status" value="1"/>
</dbReference>
<keyword evidence="3" id="KW-0472">Membrane</keyword>
<dbReference type="SMART" id="SM00365">
    <property type="entry name" value="LRR_SD22"/>
    <property type="match status" value="3"/>
</dbReference>